<keyword evidence="3" id="KW-1185">Reference proteome</keyword>
<sequence>MERGVPFAKFCQVPGHPITRVAQKTAGAPGKGGLGAGPAEGVTRGHPQGRRPGSLPNVEMFASGAGGARRRGGTQPGSKQAQEDVGDRTPHLPSPHHSFPNSAGARDPSLKRRSQPDSEGLDGLSLASLACSRPAL</sequence>
<evidence type="ECO:0000256" key="1">
    <source>
        <dbReference type="SAM" id="MobiDB-lite"/>
    </source>
</evidence>
<accession>A0A7J8B9D8</accession>
<protein>
    <submittedName>
        <fullName evidence="2">Uncharacterized protein</fullName>
    </submittedName>
</protein>
<name>A0A7J8B9D8_ROUAE</name>
<dbReference type="AlphaFoldDB" id="A0A7J8B9D8"/>
<dbReference type="Proteomes" id="UP000593571">
    <property type="component" value="Unassembled WGS sequence"/>
</dbReference>
<proteinExistence type="predicted"/>
<dbReference type="EMBL" id="JACASE010000018">
    <property type="protein sequence ID" value="KAF6395427.1"/>
    <property type="molecule type" value="Genomic_DNA"/>
</dbReference>
<gene>
    <name evidence="2" type="ORF">HJG63_009982</name>
</gene>
<feature type="compositionally biased region" description="Basic and acidic residues" evidence="1">
    <location>
        <begin position="81"/>
        <end position="90"/>
    </location>
</feature>
<evidence type="ECO:0000313" key="2">
    <source>
        <dbReference type="EMBL" id="KAF6395427.1"/>
    </source>
</evidence>
<feature type="region of interest" description="Disordered" evidence="1">
    <location>
        <begin position="15"/>
        <end position="136"/>
    </location>
</feature>
<reference evidence="2 3" key="1">
    <citation type="journal article" date="2020" name="Nature">
        <title>Six reference-quality genomes reveal evolution of bat adaptations.</title>
        <authorList>
            <person name="Jebb D."/>
            <person name="Huang Z."/>
            <person name="Pippel M."/>
            <person name="Hughes G.M."/>
            <person name="Lavrichenko K."/>
            <person name="Devanna P."/>
            <person name="Winkler S."/>
            <person name="Jermiin L.S."/>
            <person name="Skirmuntt E.C."/>
            <person name="Katzourakis A."/>
            <person name="Burkitt-Gray L."/>
            <person name="Ray D.A."/>
            <person name="Sullivan K.A.M."/>
            <person name="Roscito J.G."/>
            <person name="Kirilenko B.M."/>
            <person name="Davalos L.M."/>
            <person name="Corthals A.P."/>
            <person name="Power M.L."/>
            <person name="Jones G."/>
            <person name="Ransome R.D."/>
            <person name="Dechmann D.K.N."/>
            <person name="Locatelli A.G."/>
            <person name="Puechmaille S.J."/>
            <person name="Fedrigo O."/>
            <person name="Jarvis E.D."/>
            <person name="Hiller M."/>
            <person name="Vernes S.C."/>
            <person name="Myers E.W."/>
            <person name="Teeling E.C."/>
        </authorList>
    </citation>
    <scope>NUCLEOTIDE SEQUENCE [LARGE SCALE GENOMIC DNA]</scope>
    <source>
        <strain evidence="2">MRouAeg1</strain>
        <tissue evidence="2">Muscle</tissue>
    </source>
</reference>
<comment type="caution">
    <text evidence="2">The sequence shown here is derived from an EMBL/GenBank/DDBJ whole genome shotgun (WGS) entry which is preliminary data.</text>
</comment>
<feature type="compositionally biased region" description="Gly residues" evidence="1">
    <location>
        <begin position="29"/>
        <end position="38"/>
    </location>
</feature>
<evidence type="ECO:0000313" key="3">
    <source>
        <dbReference type="Proteomes" id="UP000593571"/>
    </source>
</evidence>
<organism evidence="2 3">
    <name type="scientific">Rousettus aegyptiacus</name>
    <name type="common">Egyptian fruit bat</name>
    <name type="synonym">Pteropus aegyptiacus</name>
    <dbReference type="NCBI Taxonomy" id="9407"/>
    <lineage>
        <taxon>Eukaryota</taxon>
        <taxon>Metazoa</taxon>
        <taxon>Chordata</taxon>
        <taxon>Craniata</taxon>
        <taxon>Vertebrata</taxon>
        <taxon>Euteleostomi</taxon>
        <taxon>Mammalia</taxon>
        <taxon>Eutheria</taxon>
        <taxon>Laurasiatheria</taxon>
        <taxon>Chiroptera</taxon>
        <taxon>Yinpterochiroptera</taxon>
        <taxon>Pteropodoidea</taxon>
        <taxon>Pteropodidae</taxon>
        <taxon>Rousettinae</taxon>
        <taxon>Rousettus</taxon>
    </lineage>
</organism>